<dbReference type="InterPro" id="IPR005754">
    <property type="entry name" value="Sortase"/>
</dbReference>
<evidence type="ECO:0000256" key="4">
    <source>
        <dbReference type="PIRSR" id="PIRSR605754-1"/>
    </source>
</evidence>
<evidence type="ECO:0000313" key="5">
    <source>
        <dbReference type="EMBL" id="GAK30021.1"/>
    </source>
</evidence>
<reference evidence="6" key="1">
    <citation type="journal article" date="2014" name="Genome Announc.">
        <title>Draft genome sequence of Weissella oryzae SG25T, isolated from fermented rice grains.</title>
        <authorList>
            <person name="Tanizawa Y."/>
            <person name="Fujisawa T."/>
            <person name="Mochizuki T."/>
            <person name="Kaminuma E."/>
            <person name="Suzuki Y."/>
            <person name="Nakamura Y."/>
            <person name="Tohno M."/>
        </authorList>
    </citation>
    <scope>NUCLEOTIDE SEQUENCE [LARGE SCALE GENOMIC DNA]</scope>
    <source>
        <strain evidence="6">DSM 25784 / JCM 18191 / LMG 30913 / SG25</strain>
    </source>
</reference>
<evidence type="ECO:0000256" key="3">
    <source>
        <dbReference type="ARBA" id="ARBA00022807"/>
    </source>
</evidence>
<dbReference type="Proteomes" id="UP000030643">
    <property type="component" value="Unassembled WGS sequence"/>
</dbReference>
<organism evidence="5 6">
    <name type="scientific">Weissella oryzae (strain DSM 25784 / JCM 18191 / LMG 30913 / SG25)</name>
    <dbReference type="NCBI Taxonomy" id="1329250"/>
    <lineage>
        <taxon>Bacteria</taxon>
        <taxon>Bacillati</taxon>
        <taxon>Bacillota</taxon>
        <taxon>Bacilli</taxon>
        <taxon>Lactobacillales</taxon>
        <taxon>Lactobacillaceae</taxon>
        <taxon>Weissella</taxon>
    </lineage>
</organism>
<accession>A0A069CY48</accession>
<dbReference type="CDD" id="cd06165">
    <property type="entry name" value="Sortase_A"/>
    <property type="match status" value="1"/>
</dbReference>
<evidence type="ECO:0000313" key="6">
    <source>
        <dbReference type="Proteomes" id="UP000030643"/>
    </source>
</evidence>
<dbReference type="Gene3D" id="2.40.260.10">
    <property type="entry name" value="Sortase"/>
    <property type="match status" value="1"/>
</dbReference>
<dbReference type="AlphaFoldDB" id="A0A069CY48"/>
<feature type="active site" description="Proton donor/acceptor" evidence="4">
    <location>
        <position position="24"/>
    </location>
</feature>
<dbReference type="EMBL" id="DF820484">
    <property type="protein sequence ID" value="GAK30021.1"/>
    <property type="molecule type" value="Genomic_DNA"/>
</dbReference>
<dbReference type="eggNOG" id="COG3764">
    <property type="taxonomic scope" value="Bacteria"/>
</dbReference>
<gene>
    <name evidence="5" type="ORF">WOSG25_011110</name>
</gene>
<protein>
    <recommendedName>
        <fullName evidence="7">Sortase</fullName>
    </recommendedName>
</protein>
<keyword evidence="1" id="KW-0645">Protease</keyword>
<sequence length="123" mass="13703">MMYGAGTLQANQVMGQGNYALASHNVFNEMGQSDGKTLFSPLIHARLGQRIYLTDRQAVYVYQVDQINNVSQYDLTVLNQHENKRQVTLLTCLDAGATKRIVVVGDLIKVESFNQKTAAYFGN</sequence>
<feature type="active site" description="Acyl-thioester intermediate" evidence="4">
    <location>
        <position position="92"/>
    </location>
</feature>
<evidence type="ECO:0000256" key="2">
    <source>
        <dbReference type="ARBA" id="ARBA00022801"/>
    </source>
</evidence>
<evidence type="ECO:0008006" key="7">
    <source>
        <dbReference type="Google" id="ProtNLM"/>
    </source>
</evidence>
<dbReference type="STRING" id="1329250.WOSG25_011110"/>
<dbReference type="RefSeq" id="WP_052348496.1">
    <property type="nucleotide sequence ID" value="NZ_DF820484.1"/>
</dbReference>
<keyword evidence="6" id="KW-1185">Reference proteome</keyword>
<dbReference type="SUPFAM" id="SSF63817">
    <property type="entry name" value="Sortase"/>
    <property type="match status" value="1"/>
</dbReference>
<dbReference type="GO" id="GO:0006508">
    <property type="term" value="P:proteolysis"/>
    <property type="evidence" value="ECO:0007669"/>
    <property type="project" value="UniProtKB-KW"/>
</dbReference>
<dbReference type="InterPro" id="IPR042007">
    <property type="entry name" value="Sortase_A"/>
</dbReference>
<dbReference type="InterPro" id="IPR023365">
    <property type="entry name" value="Sortase_dom-sf"/>
</dbReference>
<keyword evidence="2" id="KW-0378">Hydrolase</keyword>
<dbReference type="Pfam" id="PF04203">
    <property type="entry name" value="Sortase"/>
    <property type="match status" value="1"/>
</dbReference>
<dbReference type="NCBIfam" id="TIGR01076">
    <property type="entry name" value="sortase_fam"/>
    <property type="match status" value="1"/>
</dbReference>
<keyword evidence="3" id="KW-0788">Thiol protease</keyword>
<name>A0A069CY48_WEIOS</name>
<proteinExistence type="predicted"/>
<dbReference type="GO" id="GO:0008234">
    <property type="term" value="F:cysteine-type peptidase activity"/>
    <property type="evidence" value="ECO:0007669"/>
    <property type="project" value="UniProtKB-KW"/>
</dbReference>
<dbReference type="OrthoDB" id="1648028at2"/>
<evidence type="ECO:0000256" key="1">
    <source>
        <dbReference type="ARBA" id="ARBA00022670"/>
    </source>
</evidence>